<feature type="domain" description="Molybdopterin dinucleotide-binding" evidence="1">
    <location>
        <begin position="15"/>
        <end position="68"/>
    </location>
</feature>
<accession>A0A368HFS9</accession>
<dbReference type="Gene3D" id="2.40.40.20">
    <property type="match status" value="1"/>
</dbReference>
<gene>
    <name evidence="2" type="ORF">C4900_10865</name>
</gene>
<dbReference type="InterPro" id="IPR006657">
    <property type="entry name" value="MoPterin_dinucl-bd_dom"/>
</dbReference>
<evidence type="ECO:0000313" key="3">
    <source>
        <dbReference type="Proteomes" id="UP000253250"/>
    </source>
</evidence>
<comment type="caution">
    <text evidence="2">The sequence shown here is derived from an EMBL/GenBank/DDBJ whole genome shotgun (WGS) entry which is preliminary data.</text>
</comment>
<organism evidence="2 3">
    <name type="scientific">Acidiferrobacter thiooxydans</name>
    <dbReference type="NCBI Taxonomy" id="163359"/>
    <lineage>
        <taxon>Bacteria</taxon>
        <taxon>Pseudomonadati</taxon>
        <taxon>Pseudomonadota</taxon>
        <taxon>Gammaproteobacteria</taxon>
        <taxon>Acidiferrobacterales</taxon>
        <taxon>Acidiferrobacteraceae</taxon>
        <taxon>Acidiferrobacter</taxon>
    </lineage>
</organism>
<dbReference type="Proteomes" id="UP000253250">
    <property type="component" value="Unassembled WGS sequence"/>
</dbReference>
<dbReference type="AlphaFoldDB" id="A0A368HFS9"/>
<dbReference type="OrthoDB" id="9815647at2"/>
<dbReference type="EMBL" id="PSYR01000002">
    <property type="protein sequence ID" value="RCN56331.1"/>
    <property type="molecule type" value="Genomic_DNA"/>
</dbReference>
<protein>
    <recommendedName>
        <fullName evidence="1">Molybdopterin dinucleotide-binding domain-containing protein</fullName>
    </recommendedName>
</protein>
<name>A0A368HFS9_9GAMM</name>
<keyword evidence="3" id="KW-1185">Reference proteome</keyword>
<reference evidence="2 3" key="1">
    <citation type="submission" date="2018-02" db="EMBL/GenBank/DDBJ databases">
        <title>Insights into the biology of acidophilic members of the Acidiferrobacteraceae family derived from comparative genomic analyses.</title>
        <authorList>
            <person name="Issotta F."/>
            <person name="Thyssen C."/>
            <person name="Mena C."/>
            <person name="Moya A."/>
            <person name="Bellenberg S."/>
            <person name="Sproer C."/>
            <person name="Covarrubias P.C."/>
            <person name="Sand W."/>
            <person name="Quatrini R."/>
            <person name="Vera M."/>
        </authorList>
    </citation>
    <scope>NUCLEOTIDE SEQUENCE [LARGE SCALE GENOMIC DNA]</scope>
    <source>
        <strain evidence="3">m-1</strain>
    </source>
</reference>
<dbReference type="InterPro" id="IPR009010">
    <property type="entry name" value="Asp_de-COase-like_dom_sf"/>
</dbReference>
<evidence type="ECO:0000259" key="1">
    <source>
        <dbReference type="Pfam" id="PF01568"/>
    </source>
</evidence>
<dbReference type="GO" id="GO:0043546">
    <property type="term" value="F:molybdopterin cofactor binding"/>
    <property type="evidence" value="ECO:0007669"/>
    <property type="project" value="InterPro"/>
</dbReference>
<dbReference type="Pfam" id="PF01568">
    <property type="entry name" value="Molydop_binding"/>
    <property type="match status" value="1"/>
</dbReference>
<evidence type="ECO:0000313" key="2">
    <source>
        <dbReference type="EMBL" id="RCN56331.1"/>
    </source>
</evidence>
<dbReference type="SUPFAM" id="SSF50692">
    <property type="entry name" value="ADC-like"/>
    <property type="match status" value="1"/>
</dbReference>
<dbReference type="GO" id="GO:0016491">
    <property type="term" value="F:oxidoreductase activity"/>
    <property type="evidence" value="ECO:0007669"/>
    <property type="project" value="InterPro"/>
</dbReference>
<proteinExistence type="predicted"/>
<dbReference type="RefSeq" id="WP_083995672.1">
    <property type="nucleotide sequence ID" value="NZ_CP080624.1"/>
</dbReference>
<sequence length="106" mass="12042">MTNGGALFKDRDPFAHITYKQPVHSKSCTWADQWLVKLMPEPFAEMNSFDARNLGVKDSDWVIIRSARPIPRDIRPRCRLCPPCGPAWCRFQRRSATGLTIPATGL</sequence>